<proteinExistence type="predicted"/>
<gene>
    <name evidence="1" type="ORF">N7G274_006068</name>
</gene>
<dbReference type="EMBL" id="JBEFKJ010000018">
    <property type="protein sequence ID" value="KAL2041124.1"/>
    <property type="molecule type" value="Genomic_DNA"/>
</dbReference>
<protein>
    <submittedName>
        <fullName evidence="1">Uncharacterized protein</fullName>
    </submittedName>
</protein>
<dbReference type="Proteomes" id="UP001590950">
    <property type="component" value="Unassembled WGS sequence"/>
</dbReference>
<reference evidence="1 2" key="1">
    <citation type="submission" date="2024-09" db="EMBL/GenBank/DDBJ databases">
        <title>Rethinking Asexuality: The Enigmatic Case of Functional Sexual Genes in Lepraria (Stereocaulaceae).</title>
        <authorList>
            <person name="Doellman M."/>
            <person name="Sun Y."/>
            <person name="Barcenas-Pena A."/>
            <person name="Lumbsch H.T."/>
            <person name="Grewe F."/>
        </authorList>
    </citation>
    <scope>NUCLEOTIDE SEQUENCE [LARGE SCALE GENOMIC DNA]</scope>
    <source>
        <strain evidence="1 2">Mercado 3170</strain>
    </source>
</reference>
<sequence>MALGSNHFDSITFLTQFHDGYARTIRDMAAAFYVADETKPGNCGDKIAIITCHDHKVTPADHGEEYPFPSKLDVCNNPEFKLNRAFINLPHINQSADKLFGRIIPAPGGDCKLVA</sequence>
<evidence type="ECO:0000313" key="2">
    <source>
        <dbReference type="Proteomes" id="UP001590950"/>
    </source>
</evidence>
<comment type="caution">
    <text evidence="1">The sequence shown here is derived from an EMBL/GenBank/DDBJ whole genome shotgun (WGS) entry which is preliminary data.</text>
</comment>
<organism evidence="1 2">
    <name type="scientific">Stereocaulon virgatum</name>
    <dbReference type="NCBI Taxonomy" id="373712"/>
    <lineage>
        <taxon>Eukaryota</taxon>
        <taxon>Fungi</taxon>
        <taxon>Dikarya</taxon>
        <taxon>Ascomycota</taxon>
        <taxon>Pezizomycotina</taxon>
        <taxon>Lecanoromycetes</taxon>
        <taxon>OSLEUM clade</taxon>
        <taxon>Lecanoromycetidae</taxon>
        <taxon>Lecanorales</taxon>
        <taxon>Lecanorineae</taxon>
        <taxon>Stereocaulaceae</taxon>
        <taxon>Stereocaulon</taxon>
    </lineage>
</organism>
<evidence type="ECO:0000313" key="1">
    <source>
        <dbReference type="EMBL" id="KAL2041124.1"/>
    </source>
</evidence>
<name>A0ABR4A6J6_9LECA</name>
<accession>A0ABR4A6J6</accession>
<keyword evidence="2" id="KW-1185">Reference proteome</keyword>